<dbReference type="SMART" id="SM00292">
    <property type="entry name" value="BRCT"/>
    <property type="match status" value="1"/>
</dbReference>
<dbReference type="InterPro" id="IPR012340">
    <property type="entry name" value="NA-bd_OB-fold"/>
</dbReference>
<comment type="catalytic activity">
    <reaction evidence="10 11">
        <text>NAD(+) + (deoxyribonucleotide)n-3'-hydroxyl + 5'-phospho-(deoxyribonucleotide)m = (deoxyribonucleotide)n+m + AMP + beta-nicotinamide D-nucleotide.</text>
        <dbReference type="EC" id="6.5.1.2"/>
    </reaction>
</comment>
<feature type="binding site" evidence="11">
    <location>
        <position position="111"/>
    </location>
    <ligand>
        <name>NAD(+)</name>
        <dbReference type="ChEBI" id="CHEBI:57540"/>
    </ligand>
</feature>
<dbReference type="GO" id="GO:0005829">
    <property type="term" value="C:cytosol"/>
    <property type="evidence" value="ECO:0007669"/>
    <property type="project" value="TreeGrafter"/>
</dbReference>
<feature type="binding site" evidence="11">
    <location>
        <begin position="32"/>
        <end position="36"/>
    </location>
    <ligand>
        <name>NAD(+)</name>
        <dbReference type="ChEBI" id="CHEBI:57540"/>
    </ligand>
</feature>
<dbReference type="Pfam" id="PF03120">
    <property type="entry name" value="OB_DNA_ligase"/>
    <property type="match status" value="1"/>
</dbReference>
<dbReference type="InterPro" id="IPR001679">
    <property type="entry name" value="DNA_ligase"/>
</dbReference>
<dbReference type="CDD" id="cd00114">
    <property type="entry name" value="LIGANc"/>
    <property type="match status" value="1"/>
</dbReference>
<feature type="binding site" evidence="11">
    <location>
        <position position="134"/>
    </location>
    <ligand>
        <name>NAD(+)</name>
        <dbReference type="ChEBI" id="CHEBI:57540"/>
    </ligand>
</feature>
<keyword evidence="7 11" id="KW-0460">Magnesium</keyword>
<keyword evidence="2 11" id="KW-0436">Ligase</keyword>
<dbReference type="GO" id="GO:0003911">
    <property type="term" value="F:DNA ligase (NAD+) activity"/>
    <property type="evidence" value="ECO:0007669"/>
    <property type="project" value="UniProtKB-UniRule"/>
</dbReference>
<dbReference type="GO" id="GO:0046872">
    <property type="term" value="F:metal ion binding"/>
    <property type="evidence" value="ECO:0007669"/>
    <property type="project" value="UniProtKB-KW"/>
</dbReference>
<dbReference type="Gene3D" id="2.40.50.140">
    <property type="entry name" value="Nucleic acid-binding proteins"/>
    <property type="match status" value="1"/>
</dbReference>
<feature type="binding site" evidence="11">
    <location>
        <position position="422"/>
    </location>
    <ligand>
        <name>Zn(2+)</name>
        <dbReference type="ChEBI" id="CHEBI:29105"/>
    </ligand>
</feature>
<comment type="caution">
    <text evidence="13">The sequence shown here is derived from an EMBL/GenBank/DDBJ whole genome shotgun (WGS) entry which is preliminary data.</text>
</comment>
<protein>
    <recommendedName>
        <fullName evidence="11">DNA ligase</fullName>
        <ecNumber evidence="11">6.5.1.2</ecNumber>
    </recommendedName>
    <alternativeName>
        <fullName evidence="11">Polydeoxyribonucleotide synthase [NAD(+)]</fullName>
    </alternativeName>
</protein>
<dbReference type="EC" id="6.5.1.2" evidence="11"/>
<dbReference type="InterPro" id="IPR036420">
    <property type="entry name" value="BRCT_dom_sf"/>
</dbReference>
<dbReference type="Gene3D" id="1.10.287.610">
    <property type="entry name" value="Helix hairpin bin"/>
    <property type="match status" value="1"/>
</dbReference>
<keyword evidence="6 11" id="KW-0862">Zinc</keyword>
<evidence type="ECO:0000256" key="2">
    <source>
        <dbReference type="ARBA" id="ARBA00022598"/>
    </source>
</evidence>
<dbReference type="InterPro" id="IPR004149">
    <property type="entry name" value="Znf_DNAligase_C4"/>
</dbReference>
<sequence length="664" mass="74393">MEPVKQTIDTLRKNIEQWNYQYYVLAQPLISDLEFDLKVKELEKLEAEHPEYFDANSPTQRVGSDLNNNFVPVEHRYPMLSLANTYSEGEVQEFYNRTQKALNEDFEIVCELKYDGTSISLLYEDGVLTRAITRGDGVRGDDVTTNVRTIKSIPLRLHGTGYPASFEIRGEILLPWTAFNTLNEEREESGEAPFANPRNAAAGSLKTLNAQVVAQRKLDSFLYYLLGEDLPCDTHYNNLQAARQWGFKISDATKKCATLEEVFDFIHYWNTERKNLPVATDGIVLKVNSIKQQLNLGWTAKSPRWAIAYKFQAEQAETRLNSVDFQVGRTGTVTPVANLEPVLLSGTIVKRASLHNADIINALDLHIGDLCLVEKGGEIIPKITGVNTEARFMIGDKVQFIQKCPACGTPLVREADEAAYYCPNATGCEPQIKGRIEHFVSRKAMNINAGEGTVEAFFNAGLIRNAADLYKINVQDIFGLERWGEKSAQNFVDSIAESKNVPYPRVLHALGIRFVGETVAKRLARAFPTIDQLMAASHEELIDVGDIGDRIAGSVLDYFADAENRKQLEQLRSFGLQFALDKEILAEKTNHLEGKTFVISGIFSHHSRDEYKELIEQHGGKNTATVSAKTNYILAGENMGPAKLEKAEKLGVQIINEDEFLKMI</sequence>
<dbReference type="SUPFAM" id="SSF47781">
    <property type="entry name" value="RuvA domain 2-like"/>
    <property type="match status" value="1"/>
</dbReference>
<feature type="binding site" evidence="11">
    <location>
        <begin position="81"/>
        <end position="82"/>
    </location>
    <ligand>
        <name>NAD(+)</name>
        <dbReference type="ChEBI" id="CHEBI:57540"/>
    </ligand>
</feature>
<dbReference type="FunFam" id="1.10.150.20:FF:000006">
    <property type="entry name" value="DNA ligase"/>
    <property type="match status" value="1"/>
</dbReference>
<evidence type="ECO:0000256" key="9">
    <source>
        <dbReference type="ARBA" id="ARBA00023204"/>
    </source>
</evidence>
<name>A0A5M8P1W3_9BACT</name>
<feature type="domain" description="BRCT" evidence="12">
    <location>
        <begin position="587"/>
        <end position="664"/>
    </location>
</feature>
<feature type="binding site" evidence="11">
    <location>
        <position position="171"/>
    </location>
    <ligand>
        <name>NAD(+)</name>
        <dbReference type="ChEBI" id="CHEBI:57540"/>
    </ligand>
</feature>
<keyword evidence="5 11" id="KW-0227">DNA damage</keyword>
<dbReference type="SUPFAM" id="SSF56091">
    <property type="entry name" value="DNA ligase/mRNA capping enzyme, catalytic domain"/>
    <property type="match status" value="1"/>
</dbReference>
<dbReference type="GO" id="GO:0006260">
    <property type="term" value="P:DNA replication"/>
    <property type="evidence" value="ECO:0007669"/>
    <property type="project" value="UniProtKB-KW"/>
</dbReference>
<dbReference type="SUPFAM" id="SSF52113">
    <property type="entry name" value="BRCT domain"/>
    <property type="match status" value="1"/>
</dbReference>
<dbReference type="EMBL" id="SNRX01000008">
    <property type="protein sequence ID" value="KAA6302336.1"/>
    <property type="molecule type" value="Genomic_DNA"/>
</dbReference>
<dbReference type="Gene3D" id="3.40.50.10190">
    <property type="entry name" value="BRCT domain"/>
    <property type="match status" value="1"/>
</dbReference>
<organism evidence="13 14">
    <name type="scientific">Candidatus Ordinivivax streblomastigis</name>
    <dbReference type="NCBI Taxonomy" id="2540710"/>
    <lineage>
        <taxon>Bacteria</taxon>
        <taxon>Pseudomonadati</taxon>
        <taxon>Bacteroidota</taxon>
        <taxon>Bacteroidia</taxon>
        <taxon>Bacteroidales</taxon>
        <taxon>Candidatus Ordinivivax</taxon>
    </lineage>
</organism>
<dbReference type="NCBIfam" id="TIGR00575">
    <property type="entry name" value="dnlj"/>
    <property type="match status" value="1"/>
</dbReference>
<evidence type="ECO:0000256" key="7">
    <source>
        <dbReference type="ARBA" id="ARBA00022842"/>
    </source>
</evidence>
<dbReference type="SMART" id="SM00532">
    <property type="entry name" value="LIGANc"/>
    <property type="match status" value="1"/>
</dbReference>
<dbReference type="InterPro" id="IPR013840">
    <property type="entry name" value="DNAligase_N"/>
</dbReference>
<dbReference type="InterPro" id="IPR013839">
    <property type="entry name" value="DNAligase_adenylation"/>
</dbReference>
<evidence type="ECO:0000256" key="11">
    <source>
        <dbReference type="HAMAP-Rule" id="MF_01588"/>
    </source>
</evidence>
<gene>
    <name evidence="11" type="primary">ligA</name>
    <name evidence="13" type="ORF">EZS26_001449</name>
</gene>
<dbReference type="FunFam" id="3.30.470.30:FF:000001">
    <property type="entry name" value="DNA ligase"/>
    <property type="match status" value="1"/>
</dbReference>
<evidence type="ECO:0000256" key="8">
    <source>
        <dbReference type="ARBA" id="ARBA00023027"/>
    </source>
</evidence>
<dbReference type="InterPro" id="IPR004150">
    <property type="entry name" value="NAD_DNA_ligase_OB"/>
</dbReference>
<feature type="binding site" evidence="11">
    <location>
        <position position="428"/>
    </location>
    <ligand>
        <name>Zn(2+)</name>
        <dbReference type="ChEBI" id="CHEBI:29105"/>
    </ligand>
</feature>
<evidence type="ECO:0000256" key="3">
    <source>
        <dbReference type="ARBA" id="ARBA00022705"/>
    </source>
</evidence>
<dbReference type="Gene3D" id="1.10.150.20">
    <property type="entry name" value="5' to 3' exonuclease, C-terminal subdomain"/>
    <property type="match status" value="2"/>
</dbReference>
<evidence type="ECO:0000259" key="12">
    <source>
        <dbReference type="PROSITE" id="PS50172"/>
    </source>
</evidence>
<dbReference type="Proteomes" id="UP000324575">
    <property type="component" value="Unassembled WGS sequence"/>
</dbReference>
<keyword evidence="9 11" id="KW-0234">DNA repair</keyword>
<dbReference type="InterPro" id="IPR041663">
    <property type="entry name" value="DisA/LigA_HHH"/>
</dbReference>
<evidence type="ECO:0000256" key="10">
    <source>
        <dbReference type="ARBA" id="ARBA00034005"/>
    </source>
</evidence>
<feature type="active site" description="N6-AMP-lysine intermediate" evidence="11">
    <location>
        <position position="113"/>
    </location>
</feature>
<keyword evidence="4 11" id="KW-0479">Metal-binding</keyword>
<dbReference type="Pfam" id="PF01653">
    <property type="entry name" value="DNA_ligase_aden"/>
    <property type="match status" value="1"/>
</dbReference>
<keyword evidence="8 11" id="KW-0520">NAD</keyword>
<dbReference type="Pfam" id="PF12826">
    <property type="entry name" value="HHH_2"/>
    <property type="match status" value="1"/>
</dbReference>
<dbReference type="Pfam" id="PF00533">
    <property type="entry name" value="BRCT"/>
    <property type="match status" value="1"/>
</dbReference>
<feature type="binding site" evidence="11">
    <location>
        <position position="286"/>
    </location>
    <ligand>
        <name>NAD(+)</name>
        <dbReference type="ChEBI" id="CHEBI:57540"/>
    </ligand>
</feature>
<dbReference type="Pfam" id="PF03119">
    <property type="entry name" value="DNA_ligase_ZBD"/>
    <property type="match status" value="1"/>
</dbReference>
<dbReference type="SUPFAM" id="SSF50249">
    <property type="entry name" value="Nucleic acid-binding proteins"/>
    <property type="match status" value="1"/>
</dbReference>
<dbReference type="GO" id="GO:0006281">
    <property type="term" value="P:DNA repair"/>
    <property type="evidence" value="ECO:0007669"/>
    <property type="project" value="UniProtKB-KW"/>
</dbReference>
<accession>A0A5M8P1W3</accession>
<comment type="cofactor">
    <cofactor evidence="11">
        <name>Mg(2+)</name>
        <dbReference type="ChEBI" id="CHEBI:18420"/>
    </cofactor>
    <cofactor evidence="11">
        <name>Mn(2+)</name>
        <dbReference type="ChEBI" id="CHEBI:29035"/>
    </cofactor>
</comment>
<reference evidence="13 14" key="1">
    <citation type="submission" date="2019-03" db="EMBL/GenBank/DDBJ databases">
        <title>Single cell metagenomics reveals metabolic interactions within the superorganism composed of flagellate Streblomastix strix and complex community of Bacteroidetes bacteria on its surface.</title>
        <authorList>
            <person name="Treitli S.C."/>
            <person name="Kolisko M."/>
            <person name="Husnik F."/>
            <person name="Keeling P."/>
            <person name="Hampl V."/>
        </authorList>
    </citation>
    <scope>NUCLEOTIDE SEQUENCE [LARGE SCALE GENOMIC DNA]</scope>
    <source>
        <strain evidence="13">St1</strain>
    </source>
</reference>
<keyword evidence="11" id="KW-0464">Manganese</keyword>
<dbReference type="PANTHER" id="PTHR23389">
    <property type="entry name" value="CHROMOSOME TRANSMISSION FIDELITY FACTOR 18"/>
    <property type="match status" value="1"/>
</dbReference>
<dbReference type="InterPro" id="IPR033136">
    <property type="entry name" value="DNA_ligase_CS"/>
</dbReference>
<dbReference type="PANTHER" id="PTHR23389:SF9">
    <property type="entry name" value="DNA LIGASE"/>
    <property type="match status" value="1"/>
</dbReference>
<keyword evidence="3 11" id="KW-0235">DNA replication</keyword>
<proteinExistence type="inferred from homology"/>
<dbReference type="AlphaFoldDB" id="A0A5M8P1W3"/>
<dbReference type="Gene3D" id="3.30.470.30">
    <property type="entry name" value="DNA ligase/mRNA capping enzyme"/>
    <property type="match status" value="1"/>
</dbReference>
<dbReference type="PROSITE" id="PS50172">
    <property type="entry name" value="BRCT"/>
    <property type="match status" value="1"/>
</dbReference>
<evidence type="ECO:0000256" key="6">
    <source>
        <dbReference type="ARBA" id="ARBA00022833"/>
    </source>
</evidence>
<feature type="binding site" evidence="11">
    <location>
        <position position="310"/>
    </location>
    <ligand>
        <name>NAD(+)</name>
        <dbReference type="ChEBI" id="CHEBI:57540"/>
    </ligand>
</feature>
<dbReference type="HAMAP" id="MF_01588">
    <property type="entry name" value="DNA_ligase_A"/>
    <property type="match status" value="1"/>
</dbReference>
<dbReference type="NCBIfam" id="NF005932">
    <property type="entry name" value="PRK07956.1"/>
    <property type="match status" value="1"/>
</dbReference>
<feature type="binding site" evidence="11">
    <location>
        <position position="407"/>
    </location>
    <ligand>
        <name>Zn(2+)</name>
        <dbReference type="ChEBI" id="CHEBI:29105"/>
    </ligand>
</feature>
<dbReference type="PIRSF" id="PIRSF001604">
    <property type="entry name" value="LigA"/>
    <property type="match status" value="1"/>
</dbReference>
<dbReference type="Gene3D" id="6.20.10.30">
    <property type="match status" value="1"/>
</dbReference>
<comment type="similarity">
    <text evidence="11">Belongs to the NAD-dependent DNA ligase family. LigA subfamily.</text>
</comment>
<evidence type="ECO:0000256" key="5">
    <source>
        <dbReference type="ARBA" id="ARBA00022763"/>
    </source>
</evidence>
<dbReference type="PROSITE" id="PS01056">
    <property type="entry name" value="DNA_LIGASE_N2"/>
    <property type="match status" value="1"/>
</dbReference>
<dbReference type="InterPro" id="IPR001357">
    <property type="entry name" value="BRCT_dom"/>
</dbReference>
<evidence type="ECO:0000313" key="13">
    <source>
        <dbReference type="EMBL" id="KAA6302336.1"/>
    </source>
</evidence>
<evidence type="ECO:0000256" key="1">
    <source>
        <dbReference type="ARBA" id="ARBA00004067"/>
    </source>
</evidence>
<feature type="binding site" evidence="11">
    <location>
        <position position="404"/>
    </location>
    <ligand>
        <name>Zn(2+)</name>
        <dbReference type="ChEBI" id="CHEBI:29105"/>
    </ligand>
</feature>
<comment type="function">
    <text evidence="1 11">DNA ligase that catalyzes the formation of phosphodiester linkages between 5'-phosphoryl and 3'-hydroxyl groups in double-stranded DNA using NAD as a coenzyme and as the energy source for the reaction. It is essential for DNA replication and repair of damaged DNA.</text>
</comment>
<dbReference type="InterPro" id="IPR010994">
    <property type="entry name" value="RuvA_2-like"/>
</dbReference>
<evidence type="ECO:0000256" key="4">
    <source>
        <dbReference type="ARBA" id="ARBA00022723"/>
    </source>
</evidence>
<evidence type="ECO:0000313" key="14">
    <source>
        <dbReference type="Proteomes" id="UP000324575"/>
    </source>
</evidence>